<evidence type="ECO:0008006" key="4">
    <source>
        <dbReference type="Google" id="ProtNLM"/>
    </source>
</evidence>
<dbReference type="RefSeq" id="WP_379744768.1">
    <property type="nucleotide sequence ID" value="NZ_JBHSVN010000001.1"/>
</dbReference>
<protein>
    <recommendedName>
        <fullName evidence="4">AI-2E family transporter</fullName>
    </recommendedName>
</protein>
<name>A0ABD5V2D0_9EURY</name>
<keyword evidence="3" id="KW-1185">Reference proteome</keyword>
<organism evidence="2 3">
    <name type="scientific">Halopenitus salinus</name>
    <dbReference type="NCBI Taxonomy" id="1198295"/>
    <lineage>
        <taxon>Archaea</taxon>
        <taxon>Methanobacteriati</taxon>
        <taxon>Methanobacteriota</taxon>
        <taxon>Stenosarchaea group</taxon>
        <taxon>Halobacteria</taxon>
        <taxon>Halobacteriales</taxon>
        <taxon>Haloferacaceae</taxon>
        <taxon>Halopenitus</taxon>
    </lineage>
</organism>
<feature type="transmembrane region" description="Helical" evidence="1">
    <location>
        <begin position="12"/>
        <end position="40"/>
    </location>
</feature>
<keyword evidence="1" id="KW-1133">Transmembrane helix</keyword>
<reference evidence="2 3" key="1">
    <citation type="journal article" date="2019" name="Int. J. Syst. Evol. Microbiol.">
        <title>The Global Catalogue of Microorganisms (GCM) 10K type strain sequencing project: providing services to taxonomists for standard genome sequencing and annotation.</title>
        <authorList>
            <consortium name="The Broad Institute Genomics Platform"/>
            <consortium name="The Broad Institute Genome Sequencing Center for Infectious Disease"/>
            <person name="Wu L."/>
            <person name="Ma J."/>
        </authorList>
    </citation>
    <scope>NUCLEOTIDE SEQUENCE [LARGE SCALE GENOMIC DNA]</scope>
    <source>
        <strain evidence="2 3">SKJ47</strain>
    </source>
</reference>
<dbReference type="AlphaFoldDB" id="A0ABD5V2D0"/>
<evidence type="ECO:0000313" key="2">
    <source>
        <dbReference type="EMBL" id="MFC6893306.1"/>
    </source>
</evidence>
<keyword evidence="1" id="KW-0812">Transmembrane</keyword>
<keyword evidence="1" id="KW-0472">Membrane</keyword>
<sequence length="56" mass="6115">MNERTAKIVRIVGLIVFIATVTGAFPLGLIGILIGVYLIAFDRINPYLSRIADAVR</sequence>
<proteinExistence type="predicted"/>
<evidence type="ECO:0000256" key="1">
    <source>
        <dbReference type="SAM" id="Phobius"/>
    </source>
</evidence>
<gene>
    <name evidence="2" type="ORF">ACFQE9_11925</name>
</gene>
<accession>A0ABD5V2D0</accession>
<dbReference type="Proteomes" id="UP001596296">
    <property type="component" value="Unassembled WGS sequence"/>
</dbReference>
<dbReference type="EMBL" id="JBHSXL010000009">
    <property type="protein sequence ID" value="MFC6893306.1"/>
    <property type="molecule type" value="Genomic_DNA"/>
</dbReference>
<evidence type="ECO:0000313" key="3">
    <source>
        <dbReference type="Proteomes" id="UP001596296"/>
    </source>
</evidence>
<comment type="caution">
    <text evidence="2">The sequence shown here is derived from an EMBL/GenBank/DDBJ whole genome shotgun (WGS) entry which is preliminary data.</text>
</comment>